<dbReference type="STRING" id="446471.Xcel_0500"/>
<organism evidence="3 4">
    <name type="scientific">Xylanimonas cellulosilytica (strain DSM 15894 / JCM 12276 / CECT 5975 / KCTC 9989 / LMG 20990 / NBRC 107835 / XIL07)</name>
    <dbReference type="NCBI Taxonomy" id="446471"/>
    <lineage>
        <taxon>Bacteria</taxon>
        <taxon>Bacillati</taxon>
        <taxon>Actinomycetota</taxon>
        <taxon>Actinomycetes</taxon>
        <taxon>Micrococcales</taxon>
        <taxon>Promicromonosporaceae</taxon>
        <taxon>Xylanimonas</taxon>
    </lineage>
</organism>
<reference evidence="3 4" key="2">
    <citation type="journal article" date="2010" name="Stand. Genomic Sci.">
        <title>Complete genome sequence of Xylanimonas cellulosilytica type strain (XIL07).</title>
        <authorList>
            <person name="Foster B."/>
            <person name="Pukall R."/>
            <person name="Abt B."/>
            <person name="Nolan M."/>
            <person name="Glavina Del Rio T."/>
            <person name="Chen F."/>
            <person name="Lucas S."/>
            <person name="Tice H."/>
            <person name="Pitluck S."/>
            <person name="Cheng J.-F."/>
            <person name="Chertkov O."/>
            <person name="Brettin T."/>
            <person name="Han C."/>
            <person name="Detter J.C."/>
            <person name="Bruce D."/>
            <person name="Goodwin L."/>
            <person name="Ivanova N."/>
            <person name="Mavromatis K."/>
            <person name="Pati A."/>
            <person name="Mikhailova N."/>
            <person name="Chen A."/>
            <person name="Palaniappan K."/>
            <person name="Land M."/>
            <person name="Hauser L."/>
            <person name="Chang Y.-J."/>
            <person name="Jeffries C.D."/>
            <person name="Chain P."/>
            <person name="Rohde M."/>
            <person name="Goeker M."/>
            <person name="Bristow J."/>
            <person name="Eisen J.A."/>
            <person name="Markowitz V."/>
            <person name="Hugenholtz P."/>
            <person name="Kyrpides N.C."/>
            <person name="Klenk H.-P."/>
            <person name="Lapidus A."/>
        </authorList>
    </citation>
    <scope>NUCLEOTIDE SEQUENCE [LARGE SCALE GENOMIC DNA]</scope>
    <source>
        <strain evidence="4">DSM 15894 / CECT 5975 / LMG 20990 / XIL07</strain>
    </source>
</reference>
<protein>
    <submittedName>
        <fullName evidence="3">Uncharacterized protein</fullName>
    </submittedName>
</protein>
<accession>D1BW36</accession>
<name>D1BW36_XYLCX</name>
<gene>
    <name evidence="3" type="ordered locus">Xcel_0500</name>
</gene>
<dbReference type="PROSITE" id="PS51257">
    <property type="entry name" value="PROKAR_LIPOPROTEIN"/>
    <property type="match status" value="1"/>
</dbReference>
<evidence type="ECO:0000313" key="4">
    <source>
        <dbReference type="Proteomes" id="UP000002255"/>
    </source>
</evidence>
<feature type="chain" id="PRO_5039338731" evidence="2">
    <location>
        <begin position="17"/>
        <end position="311"/>
    </location>
</feature>
<feature type="compositionally biased region" description="Acidic residues" evidence="1">
    <location>
        <begin position="164"/>
        <end position="183"/>
    </location>
</feature>
<sequence length="311" mass="31651">MRSRTFKAAVVGSALAGALLFGGCSVSVGNVTKVPEYVEVEAQGVRLEVLDGMVESDVPVGFDAFWQNHDGGALVSVAVATFVDESTFVDDQVASLGEAMPDITTSDAGGGAVAFEGTGVDDSTYTGLIAVRDGIGVVVSAGEGVADAVVGHVVESVQATEGEATSEDEAASDDEAASGELADDGPVTTTVFTADDSVMVDVLEGMAEYPSDAYDGLWQTPAGTSPQVTVSVSADVDPATYLQEQATAISSSMQNPVELDETEDRYVFSGTGVDGQEYTVVVGVNGSVGVVASSGPGLDVEVLHDLVDSAW</sequence>
<evidence type="ECO:0000256" key="1">
    <source>
        <dbReference type="SAM" id="MobiDB-lite"/>
    </source>
</evidence>
<reference evidence="4" key="1">
    <citation type="submission" date="2009-11" db="EMBL/GenBank/DDBJ databases">
        <title>The complete chromosome of Xylanimonas cellulosilytica DSM 15894.</title>
        <authorList>
            <consortium name="US DOE Joint Genome Institute (JGI-PGF)"/>
            <person name="Lucas S."/>
            <person name="Copeland A."/>
            <person name="Lapidus A."/>
            <person name="Glavina del Rio T."/>
            <person name="Dalin E."/>
            <person name="Tice H."/>
            <person name="Bruce D."/>
            <person name="Goodwin L."/>
            <person name="Pitluck S."/>
            <person name="Kyrpides N."/>
            <person name="Mavromatis K."/>
            <person name="Ivanova N."/>
            <person name="Mikhailova N."/>
            <person name="Foster B."/>
            <person name="Clum A."/>
            <person name="Brettin T."/>
            <person name="Detter J.C."/>
            <person name="Han C."/>
            <person name="Larimer F."/>
            <person name="Land M."/>
            <person name="Hauser L."/>
            <person name="Markowitz V."/>
            <person name="Cheng J.F."/>
            <person name="Hugenholtz P."/>
            <person name="Woyke T."/>
            <person name="Wu D."/>
            <person name="Gehrich-Schroeter G."/>
            <person name="Schneider S."/>
            <person name="Pukall S.R."/>
            <person name="Klenk H.P."/>
            <person name="Eisen J.A."/>
        </authorList>
    </citation>
    <scope>NUCLEOTIDE SEQUENCE [LARGE SCALE GENOMIC DNA]</scope>
    <source>
        <strain evidence="4">DSM 15894 / CECT 5975 / LMG 20990 / XIL07</strain>
    </source>
</reference>
<dbReference type="AlphaFoldDB" id="D1BW36"/>
<dbReference type="EMBL" id="CP001821">
    <property type="protein sequence ID" value="ACZ29539.1"/>
    <property type="molecule type" value="Genomic_DNA"/>
</dbReference>
<evidence type="ECO:0000256" key="2">
    <source>
        <dbReference type="SAM" id="SignalP"/>
    </source>
</evidence>
<feature type="region of interest" description="Disordered" evidence="1">
    <location>
        <begin position="159"/>
        <end position="187"/>
    </location>
</feature>
<dbReference type="OrthoDB" id="9832297at2"/>
<evidence type="ECO:0000313" key="3">
    <source>
        <dbReference type="EMBL" id="ACZ29539.1"/>
    </source>
</evidence>
<dbReference type="Proteomes" id="UP000002255">
    <property type="component" value="Chromosome"/>
</dbReference>
<dbReference type="RefSeq" id="WP_012877283.1">
    <property type="nucleotide sequence ID" value="NC_013530.1"/>
</dbReference>
<dbReference type="HOGENOM" id="CLU_894162_0_0_11"/>
<feature type="signal peptide" evidence="2">
    <location>
        <begin position="1"/>
        <end position="16"/>
    </location>
</feature>
<proteinExistence type="predicted"/>
<keyword evidence="4" id="KW-1185">Reference proteome</keyword>
<dbReference type="KEGG" id="xce:Xcel_0500"/>
<keyword evidence="2" id="KW-0732">Signal</keyword>